<feature type="compositionally biased region" description="Basic and acidic residues" evidence="1">
    <location>
        <begin position="282"/>
        <end position="298"/>
    </location>
</feature>
<feature type="compositionally biased region" description="Polar residues" evidence="1">
    <location>
        <begin position="770"/>
        <end position="780"/>
    </location>
</feature>
<feature type="compositionally biased region" description="Polar residues" evidence="1">
    <location>
        <begin position="265"/>
        <end position="278"/>
    </location>
</feature>
<dbReference type="Proteomes" id="UP001054889">
    <property type="component" value="Unassembled WGS sequence"/>
</dbReference>
<feature type="region of interest" description="Disordered" evidence="1">
    <location>
        <begin position="76"/>
        <end position="621"/>
    </location>
</feature>
<evidence type="ECO:0000313" key="2">
    <source>
        <dbReference type="EMBL" id="GJN34511.1"/>
    </source>
</evidence>
<feature type="compositionally biased region" description="Basic and acidic residues" evidence="1">
    <location>
        <begin position="728"/>
        <end position="738"/>
    </location>
</feature>
<dbReference type="EMBL" id="BQKI01000085">
    <property type="protein sequence ID" value="GJN34511.1"/>
    <property type="molecule type" value="Genomic_DNA"/>
</dbReference>
<protein>
    <submittedName>
        <fullName evidence="2">Uncharacterized protein</fullName>
    </submittedName>
</protein>
<feature type="compositionally biased region" description="Polar residues" evidence="1">
    <location>
        <begin position="372"/>
        <end position="384"/>
    </location>
</feature>
<name>A0AAV5FHK5_ELECO</name>
<feature type="compositionally biased region" description="Basic and acidic residues" evidence="1">
    <location>
        <begin position="930"/>
        <end position="955"/>
    </location>
</feature>
<feature type="compositionally biased region" description="Basic and acidic residues" evidence="1">
    <location>
        <begin position="536"/>
        <end position="546"/>
    </location>
</feature>
<feature type="compositionally biased region" description="Basic and acidic residues" evidence="1">
    <location>
        <begin position="177"/>
        <end position="193"/>
    </location>
</feature>
<feature type="compositionally biased region" description="Basic and acidic residues" evidence="1">
    <location>
        <begin position="424"/>
        <end position="433"/>
    </location>
</feature>
<feature type="compositionally biased region" description="Basic and acidic residues" evidence="1">
    <location>
        <begin position="331"/>
        <end position="343"/>
    </location>
</feature>
<feature type="region of interest" description="Disordered" evidence="1">
    <location>
        <begin position="669"/>
        <end position="972"/>
    </location>
</feature>
<feature type="compositionally biased region" description="Basic and acidic residues" evidence="1">
    <location>
        <begin position="201"/>
        <end position="210"/>
    </location>
</feature>
<reference evidence="2" key="2">
    <citation type="submission" date="2021-12" db="EMBL/GenBank/DDBJ databases">
        <title>Resequencing data analysis of finger millet.</title>
        <authorList>
            <person name="Hatakeyama M."/>
            <person name="Aluri S."/>
            <person name="Balachadran M.T."/>
            <person name="Sivarajan S.R."/>
            <person name="Poveda L."/>
            <person name="Shimizu-Inatsugi R."/>
            <person name="Schlapbach R."/>
            <person name="Sreeman S.M."/>
            <person name="Shimizu K.K."/>
        </authorList>
    </citation>
    <scope>NUCLEOTIDE SEQUENCE</scope>
</reference>
<accession>A0AAV5FHK5</accession>
<gene>
    <name evidence="2" type="primary">gb23177</name>
    <name evidence="2" type="ORF">PR202_gb23177</name>
</gene>
<evidence type="ECO:0000313" key="3">
    <source>
        <dbReference type="Proteomes" id="UP001054889"/>
    </source>
</evidence>
<proteinExistence type="predicted"/>
<keyword evidence="3" id="KW-1185">Reference proteome</keyword>
<reference evidence="2" key="1">
    <citation type="journal article" date="2018" name="DNA Res.">
        <title>Multiple hybrid de novo genome assembly of finger millet, an orphan allotetraploid crop.</title>
        <authorList>
            <person name="Hatakeyama M."/>
            <person name="Aluri S."/>
            <person name="Balachadran M.T."/>
            <person name="Sivarajan S.R."/>
            <person name="Patrignani A."/>
            <person name="Gruter S."/>
            <person name="Poveda L."/>
            <person name="Shimizu-Inatsugi R."/>
            <person name="Baeten J."/>
            <person name="Francoijs K.J."/>
            <person name="Nataraja K.N."/>
            <person name="Reddy Y.A.N."/>
            <person name="Phadnis S."/>
            <person name="Ravikumar R.L."/>
            <person name="Schlapbach R."/>
            <person name="Sreeman S.M."/>
            <person name="Shimizu K.K."/>
        </authorList>
    </citation>
    <scope>NUCLEOTIDE SEQUENCE</scope>
</reference>
<feature type="compositionally biased region" description="Basic and acidic residues" evidence="1">
    <location>
        <begin position="900"/>
        <end position="915"/>
    </location>
</feature>
<dbReference type="AlphaFoldDB" id="A0AAV5FHK5"/>
<feature type="compositionally biased region" description="Basic and acidic residues" evidence="1">
    <location>
        <begin position="138"/>
        <end position="153"/>
    </location>
</feature>
<sequence>MDMPTVDQKPTPRSQRGSRSSHGANQMAEEPGEQSVEPPILPIEPQTPGVQSISSFPEIATQDNAFVDDKFAKQSIIDEKLEGPNQMQAPRTDARPASPPTNRKTPKGHETGDLEHAGSPEGQITAAAKVTPLGPATTHEDSHDAAIGEKTAKYDATGDQLVTRSLEEQARLPAPTHEAKDPIGGRRVSKEPQLRGNSKTEAARAERKSTLSDQKPARFAQPLSPVEPVNIDSNDYEADDTMAPQMAFQQQARPSARIIREVPTSDRQSVTRNIQEATPYSHHTEDSERPPFLSKKDQISQASQAIPPPEFMKYSPSAKDSPKLDIQPPLAKDHKVSHDDRKLVSPRWSKEPTSQVQPPSVPSQDADPFGDPSSQQSSIKQWQRASVPLNDMTNSSRDATDMPTIDQKPTPPRGSHSGHGGNQIDKEGGEQRVEAPILPIEHDISGVQSTSPAFPATTDHAAIDGKFAKQSITAEKLGEPKQTQASIADARPASPSTNRKIPDGVETGGLEQASSSDGQISDAAKAIPPGPATIYEDSHDAVIDKKTTKHGSSGDQLITGPLQEQAHPPAPTRGAMEPIGSRRTSKEPQLHGSSQAEVVDAERKSIMSDQKPARAAQPLSPVEPVNIDNKVYGAYDTIAPQMTFRQQARPLAPITKAVPASEFQSVKRKIQEVTPNYHHIEDSGKPLVPSQEDQISHAPQESPPQEDLKYSPSSRDSPKSDIQPPLVQDHEVAHDDQKLVSPLRSKKPTYQGQPPSGPSQDAAPPEDLSNKLSTVEQWQRASVPLANQMAKESGEQRKETPILPIESEASGVQSTSPSFPEAVTTHHAIIDDKFAKQSNIDERLGERIQMRAPITDSLPTSPPIKRKAPDGPETGDLVPASSSQGQSDAAKATPPGPATIREDYHDAATDEKTTKYDASGDQLVTGSLHEQARPHAPTHEATEPIHGRQTSKEPQLRGSSQDEVAHDEQKSILSKGSSFCAASFPRYEIFTKRKGFSEIGY</sequence>
<organism evidence="2 3">
    <name type="scientific">Eleusine coracana subsp. coracana</name>
    <dbReference type="NCBI Taxonomy" id="191504"/>
    <lineage>
        <taxon>Eukaryota</taxon>
        <taxon>Viridiplantae</taxon>
        <taxon>Streptophyta</taxon>
        <taxon>Embryophyta</taxon>
        <taxon>Tracheophyta</taxon>
        <taxon>Spermatophyta</taxon>
        <taxon>Magnoliopsida</taxon>
        <taxon>Liliopsida</taxon>
        <taxon>Poales</taxon>
        <taxon>Poaceae</taxon>
        <taxon>PACMAD clade</taxon>
        <taxon>Chloridoideae</taxon>
        <taxon>Cynodonteae</taxon>
        <taxon>Eleusininae</taxon>
        <taxon>Eleusine</taxon>
    </lineage>
</organism>
<evidence type="ECO:0000256" key="1">
    <source>
        <dbReference type="SAM" id="MobiDB-lite"/>
    </source>
</evidence>
<feature type="region of interest" description="Disordered" evidence="1">
    <location>
        <begin position="1"/>
        <end position="57"/>
    </location>
</feature>
<feature type="compositionally biased region" description="Basic and acidic residues" evidence="1">
    <location>
        <begin position="107"/>
        <end position="118"/>
    </location>
</feature>
<feature type="compositionally biased region" description="Low complexity" evidence="1">
    <location>
        <begin position="354"/>
        <end position="364"/>
    </location>
</feature>
<comment type="caution">
    <text evidence="2">The sequence shown here is derived from an EMBL/GenBank/DDBJ whole genome shotgun (WGS) entry which is preliminary data.</text>
</comment>
<feature type="compositionally biased region" description="Basic and acidic residues" evidence="1">
    <location>
        <begin position="828"/>
        <end position="849"/>
    </location>
</feature>
<feature type="compositionally biased region" description="Polar residues" evidence="1">
    <location>
        <begin position="11"/>
        <end position="24"/>
    </location>
</feature>